<gene>
    <name evidence="1" type="ORF">GCM10008961_27200</name>
</gene>
<protein>
    <recommendedName>
        <fullName evidence="3">Adenylate kinase</fullName>
    </recommendedName>
</protein>
<dbReference type="PANTHER" id="PTHR37816">
    <property type="entry name" value="YALI0E33011P"/>
    <property type="match status" value="1"/>
</dbReference>
<comment type="caution">
    <text evidence="1">The sequence shown here is derived from an EMBL/GenBank/DDBJ whole genome shotgun (WGS) entry which is preliminary data.</text>
</comment>
<dbReference type="InterPro" id="IPR027417">
    <property type="entry name" value="P-loop_NTPase"/>
</dbReference>
<evidence type="ECO:0000313" key="2">
    <source>
        <dbReference type="Proteomes" id="UP000620633"/>
    </source>
</evidence>
<dbReference type="PANTHER" id="PTHR37816:SF1">
    <property type="entry name" value="TOXIN"/>
    <property type="match status" value="1"/>
</dbReference>
<name>A0ABQ2SMI5_9DEIO</name>
<dbReference type="SUPFAM" id="SSF52540">
    <property type="entry name" value="P-loop containing nucleoside triphosphate hydrolases"/>
    <property type="match status" value="1"/>
</dbReference>
<evidence type="ECO:0000313" key="1">
    <source>
        <dbReference type="EMBL" id="GGS34091.1"/>
    </source>
</evidence>
<dbReference type="Proteomes" id="UP000620633">
    <property type="component" value="Unassembled WGS sequence"/>
</dbReference>
<dbReference type="EMBL" id="BMQO01000015">
    <property type="protein sequence ID" value="GGS34091.1"/>
    <property type="molecule type" value="Genomic_DNA"/>
</dbReference>
<reference evidence="2" key="1">
    <citation type="journal article" date="2019" name="Int. J. Syst. Evol. Microbiol.">
        <title>The Global Catalogue of Microorganisms (GCM) 10K type strain sequencing project: providing services to taxonomists for standard genome sequencing and annotation.</title>
        <authorList>
            <consortium name="The Broad Institute Genomics Platform"/>
            <consortium name="The Broad Institute Genome Sequencing Center for Infectious Disease"/>
            <person name="Wu L."/>
            <person name="Ma J."/>
        </authorList>
    </citation>
    <scope>NUCLEOTIDE SEQUENCE [LARGE SCALE GENOMIC DNA]</scope>
    <source>
        <strain evidence="2">JCM 31406</strain>
    </source>
</reference>
<sequence length="142" mass="15885">MRRIIVIGTTGSGKTTFARALAARLGVPHGEQDAWNHGPGWQETPLPLFRAQVAAFTAADTWVMDGNYSRARDLGWARADTLVWLDYPAPVVFWRVLIRTPIEWTVKAIQSERMRVGEKRVPDVELAIRRSSGLSAKQTESV</sequence>
<dbReference type="Gene3D" id="3.40.50.300">
    <property type="entry name" value="P-loop containing nucleotide triphosphate hydrolases"/>
    <property type="match status" value="1"/>
</dbReference>
<evidence type="ECO:0008006" key="3">
    <source>
        <dbReference type="Google" id="ProtNLM"/>
    </source>
</evidence>
<dbReference type="InterPro" id="IPR052922">
    <property type="entry name" value="Cytidylate_Kinase-2"/>
</dbReference>
<dbReference type="RefSeq" id="WP_229779490.1">
    <property type="nucleotide sequence ID" value="NZ_BMQO01000015.1"/>
</dbReference>
<organism evidence="1 2">
    <name type="scientific">Deinococcus knuensis</name>
    <dbReference type="NCBI Taxonomy" id="1837380"/>
    <lineage>
        <taxon>Bacteria</taxon>
        <taxon>Thermotogati</taxon>
        <taxon>Deinococcota</taxon>
        <taxon>Deinococci</taxon>
        <taxon>Deinococcales</taxon>
        <taxon>Deinococcaceae</taxon>
        <taxon>Deinococcus</taxon>
    </lineage>
</organism>
<accession>A0ABQ2SMI5</accession>
<keyword evidence="2" id="KW-1185">Reference proteome</keyword>
<proteinExistence type="predicted"/>